<dbReference type="InterPro" id="IPR043502">
    <property type="entry name" value="DNA/RNA_pol_sf"/>
</dbReference>
<dbReference type="SUPFAM" id="SSF56672">
    <property type="entry name" value="DNA/RNA polymerases"/>
    <property type="match status" value="1"/>
</dbReference>
<dbReference type="InterPro" id="IPR000477">
    <property type="entry name" value="RT_dom"/>
</dbReference>
<evidence type="ECO:0000256" key="1">
    <source>
        <dbReference type="ARBA" id="ARBA00012493"/>
    </source>
</evidence>
<keyword evidence="15" id="KW-0862">Zinc</keyword>
<dbReference type="Gene3D" id="3.30.70.270">
    <property type="match status" value="2"/>
</dbReference>
<keyword evidence="6" id="KW-0064">Aspartyl protease</keyword>
<evidence type="ECO:0000256" key="6">
    <source>
        <dbReference type="ARBA" id="ARBA00022750"/>
    </source>
</evidence>
<evidence type="ECO:0000256" key="13">
    <source>
        <dbReference type="ARBA" id="ARBA00023125"/>
    </source>
</evidence>
<dbReference type="Pfam" id="PF22938">
    <property type="entry name" value="Integrase_p58_C"/>
    <property type="match status" value="1"/>
</dbReference>
<keyword evidence="8" id="KW-0378">Hydrolase</keyword>
<dbReference type="GO" id="GO:0003964">
    <property type="term" value="F:RNA-directed DNA polymerase activity"/>
    <property type="evidence" value="ECO:0007669"/>
    <property type="project" value="UniProtKB-KW"/>
</dbReference>
<dbReference type="GO" id="GO:0003677">
    <property type="term" value="F:DNA binding"/>
    <property type="evidence" value="ECO:0007669"/>
    <property type="project" value="UniProtKB-KW"/>
</dbReference>
<evidence type="ECO:0000256" key="2">
    <source>
        <dbReference type="ARBA" id="ARBA00022670"/>
    </source>
</evidence>
<reference evidence="22" key="1">
    <citation type="journal article" date="2020" name="bioRxiv">
        <title>Chromosome-level reference genome of the European wasp spider Argiope bruennichi: a resource for studies on range expansion and evolutionary adaptation.</title>
        <authorList>
            <person name="Sheffer M.M."/>
            <person name="Hoppe A."/>
            <person name="Krehenwinkel H."/>
            <person name="Uhl G."/>
            <person name="Kuss A.W."/>
            <person name="Jensen L."/>
            <person name="Jensen C."/>
            <person name="Gillespie R.G."/>
            <person name="Hoff K.J."/>
            <person name="Prost S."/>
        </authorList>
    </citation>
    <scope>NUCLEOTIDE SEQUENCE</scope>
</reference>
<dbReference type="SUPFAM" id="SSF50630">
    <property type="entry name" value="Acid proteases"/>
    <property type="match status" value="1"/>
</dbReference>
<dbReference type="PROSITE" id="PS50878">
    <property type="entry name" value="RT_POL"/>
    <property type="match status" value="1"/>
</dbReference>
<keyword evidence="4" id="KW-0548">Nucleotidyltransferase</keyword>
<dbReference type="InterPro" id="IPR050951">
    <property type="entry name" value="Retrovirus_Pol_polyprotein"/>
</dbReference>
<name>A0A8T0G2V3_ARGBR</name>
<dbReference type="CDD" id="cd09274">
    <property type="entry name" value="RNase_HI_RT_Ty3"/>
    <property type="match status" value="1"/>
</dbReference>
<feature type="domain" description="SAP" evidence="19">
    <location>
        <begin position="9"/>
        <end position="43"/>
    </location>
</feature>
<evidence type="ECO:0000256" key="17">
    <source>
        <dbReference type="SAM" id="MobiDB-lite"/>
    </source>
</evidence>
<evidence type="ECO:0000313" key="23">
    <source>
        <dbReference type="Proteomes" id="UP000807504"/>
    </source>
</evidence>
<reference evidence="22" key="2">
    <citation type="submission" date="2020-06" db="EMBL/GenBank/DDBJ databases">
        <authorList>
            <person name="Sheffer M."/>
        </authorList>
    </citation>
    <scope>NUCLEOTIDE SEQUENCE</scope>
</reference>
<evidence type="ECO:0000256" key="14">
    <source>
        <dbReference type="ARBA" id="ARBA00023268"/>
    </source>
</evidence>
<dbReference type="SUPFAM" id="SSF68906">
    <property type="entry name" value="SAP domain"/>
    <property type="match status" value="1"/>
</dbReference>
<dbReference type="InterPro" id="IPR003034">
    <property type="entry name" value="SAP_dom"/>
</dbReference>
<dbReference type="GO" id="GO:0042575">
    <property type="term" value="C:DNA polymerase complex"/>
    <property type="evidence" value="ECO:0007669"/>
    <property type="project" value="UniProtKB-ARBA"/>
</dbReference>
<dbReference type="PROSITE" id="PS00141">
    <property type="entry name" value="ASP_PROTEASE"/>
    <property type="match status" value="1"/>
</dbReference>
<evidence type="ECO:0000256" key="3">
    <source>
        <dbReference type="ARBA" id="ARBA00022679"/>
    </source>
</evidence>
<dbReference type="Gene3D" id="1.10.340.70">
    <property type="match status" value="1"/>
</dbReference>
<comment type="caution">
    <text evidence="22">The sequence shown here is derived from an EMBL/GenBank/DDBJ whole genome shotgun (WGS) entry which is preliminary data.</text>
</comment>
<dbReference type="CDD" id="cd00303">
    <property type="entry name" value="retropepsin_like"/>
    <property type="match status" value="1"/>
</dbReference>
<dbReference type="Gene3D" id="3.10.20.370">
    <property type="match status" value="1"/>
</dbReference>
<evidence type="ECO:0000256" key="10">
    <source>
        <dbReference type="ARBA" id="ARBA00022884"/>
    </source>
</evidence>
<feature type="domain" description="CCHC-type" evidence="18">
    <location>
        <begin position="342"/>
        <end position="356"/>
    </location>
</feature>
<evidence type="ECO:0000256" key="16">
    <source>
        <dbReference type="SAM" id="Coils"/>
    </source>
</evidence>
<feature type="coiled-coil region" evidence="16">
    <location>
        <begin position="68"/>
        <end position="95"/>
    </location>
</feature>
<evidence type="ECO:0000256" key="12">
    <source>
        <dbReference type="ARBA" id="ARBA00022918"/>
    </source>
</evidence>
<dbReference type="PROSITE" id="PS50800">
    <property type="entry name" value="SAP"/>
    <property type="match status" value="1"/>
</dbReference>
<gene>
    <name evidence="22" type="ORF">HNY73_001557</name>
</gene>
<dbReference type="GO" id="GO:0005737">
    <property type="term" value="C:cytoplasm"/>
    <property type="evidence" value="ECO:0007669"/>
    <property type="project" value="UniProtKB-ARBA"/>
</dbReference>
<keyword evidence="9" id="KW-0460">Magnesium</keyword>
<dbReference type="InterPro" id="IPR036361">
    <property type="entry name" value="SAP_dom_sf"/>
</dbReference>
<dbReference type="Pfam" id="PF00665">
    <property type="entry name" value="rve"/>
    <property type="match status" value="1"/>
</dbReference>
<accession>A0A8T0G2V3</accession>
<organism evidence="22 23">
    <name type="scientific">Argiope bruennichi</name>
    <name type="common">Wasp spider</name>
    <name type="synonym">Aranea bruennichi</name>
    <dbReference type="NCBI Taxonomy" id="94029"/>
    <lineage>
        <taxon>Eukaryota</taxon>
        <taxon>Metazoa</taxon>
        <taxon>Ecdysozoa</taxon>
        <taxon>Arthropoda</taxon>
        <taxon>Chelicerata</taxon>
        <taxon>Arachnida</taxon>
        <taxon>Araneae</taxon>
        <taxon>Araneomorphae</taxon>
        <taxon>Entelegynae</taxon>
        <taxon>Araneoidea</taxon>
        <taxon>Araneidae</taxon>
        <taxon>Argiope</taxon>
    </lineage>
</organism>
<dbReference type="Gene3D" id="1.10.720.30">
    <property type="entry name" value="SAP domain"/>
    <property type="match status" value="1"/>
</dbReference>
<dbReference type="Gene3D" id="3.10.10.10">
    <property type="entry name" value="HIV Type 1 Reverse Transcriptase, subunit A, domain 1"/>
    <property type="match status" value="1"/>
</dbReference>
<dbReference type="InterPro" id="IPR054465">
    <property type="entry name" value="Integrase_p58-like_C"/>
</dbReference>
<dbReference type="PROSITE" id="PS50994">
    <property type="entry name" value="INTEGRASE"/>
    <property type="match status" value="1"/>
</dbReference>
<keyword evidence="15" id="KW-0863">Zinc-finger</keyword>
<evidence type="ECO:0000259" key="19">
    <source>
        <dbReference type="PROSITE" id="PS50800"/>
    </source>
</evidence>
<keyword evidence="3" id="KW-0808">Transferase</keyword>
<dbReference type="Pfam" id="PF00078">
    <property type="entry name" value="RVT_1"/>
    <property type="match status" value="1"/>
</dbReference>
<evidence type="ECO:0000259" key="18">
    <source>
        <dbReference type="PROSITE" id="PS50158"/>
    </source>
</evidence>
<evidence type="ECO:0000313" key="22">
    <source>
        <dbReference type="EMBL" id="KAF8797272.1"/>
    </source>
</evidence>
<dbReference type="SMART" id="SM00343">
    <property type="entry name" value="ZnF_C2HC"/>
    <property type="match status" value="1"/>
</dbReference>
<feature type="domain" description="Integrase catalytic" evidence="21">
    <location>
        <begin position="1237"/>
        <end position="1396"/>
    </location>
</feature>
<dbReference type="GO" id="GO:0004190">
    <property type="term" value="F:aspartic-type endopeptidase activity"/>
    <property type="evidence" value="ECO:0007669"/>
    <property type="project" value="UniProtKB-KW"/>
</dbReference>
<feature type="domain" description="Reverse transcriptase" evidence="20">
    <location>
        <begin position="661"/>
        <end position="841"/>
    </location>
</feature>
<keyword evidence="7" id="KW-0255">Endonuclease</keyword>
<dbReference type="SUPFAM" id="SSF53098">
    <property type="entry name" value="Ribonuclease H-like"/>
    <property type="match status" value="1"/>
</dbReference>
<evidence type="ECO:0000259" key="20">
    <source>
        <dbReference type="PROSITE" id="PS50878"/>
    </source>
</evidence>
<keyword evidence="11" id="KW-0229">DNA integration</keyword>
<dbReference type="Pfam" id="PF17919">
    <property type="entry name" value="RT_RNaseH_2"/>
    <property type="match status" value="1"/>
</dbReference>
<dbReference type="InterPro" id="IPR021109">
    <property type="entry name" value="Peptidase_aspartic_dom_sf"/>
</dbReference>
<dbReference type="GO" id="GO:0004519">
    <property type="term" value="F:endonuclease activity"/>
    <property type="evidence" value="ECO:0007669"/>
    <property type="project" value="UniProtKB-KW"/>
</dbReference>
<dbReference type="InterPro" id="IPR001584">
    <property type="entry name" value="Integrase_cat-core"/>
</dbReference>
<evidence type="ECO:0000256" key="8">
    <source>
        <dbReference type="ARBA" id="ARBA00022801"/>
    </source>
</evidence>
<dbReference type="Pfam" id="PF13975">
    <property type="entry name" value="gag-asp_proteas"/>
    <property type="match status" value="1"/>
</dbReference>
<dbReference type="Pfam" id="PF17921">
    <property type="entry name" value="Integrase_H2C2"/>
    <property type="match status" value="1"/>
</dbReference>
<evidence type="ECO:0000256" key="4">
    <source>
        <dbReference type="ARBA" id="ARBA00022695"/>
    </source>
</evidence>
<evidence type="ECO:0000256" key="5">
    <source>
        <dbReference type="ARBA" id="ARBA00022722"/>
    </source>
</evidence>
<dbReference type="InterPro" id="IPR001969">
    <property type="entry name" value="Aspartic_peptidase_AS"/>
</dbReference>
<dbReference type="Gene3D" id="2.40.70.10">
    <property type="entry name" value="Acid Proteases"/>
    <property type="match status" value="1"/>
</dbReference>
<keyword evidence="10" id="KW-0694">RNA-binding</keyword>
<keyword evidence="15" id="KW-0479">Metal-binding</keyword>
<feature type="compositionally biased region" description="Polar residues" evidence="17">
    <location>
        <begin position="355"/>
        <end position="375"/>
    </location>
</feature>
<dbReference type="GO" id="GO:0006508">
    <property type="term" value="P:proteolysis"/>
    <property type="evidence" value="ECO:0007669"/>
    <property type="project" value="UniProtKB-KW"/>
</dbReference>
<dbReference type="GO" id="GO:0008270">
    <property type="term" value="F:zinc ion binding"/>
    <property type="evidence" value="ECO:0007669"/>
    <property type="project" value="UniProtKB-KW"/>
</dbReference>
<dbReference type="InterPro" id="IPR001878">
    <property type="entry name" value="Znf_CCHC"/>
</dbReference>
<dbReference type="EC" id="2.7.7.49" evidence="1"/>
<keyword evidence="2" id="KW-0645">Protease</keyword>
<dbReference type="Proteomes" id="UP000807504">
    <property type="component" value="Unassembled WGS sequence"/>
</dbReference>
<dbReference type="FunFam" id="3.30.70.270:FF:000020">
    <property type="entry name" value="Transposon Tf2-6 polyprotein-like Protein"/>
    <property type="match status" value="1"/>
</dbReference>
<dbReference type="FunFam" id="3.10.10.10:FF:000007">
    <property type="entry name" value="Retrovirus-related Pol polyprotein from transposon 17.6-like Protein"/>
    <property type="match status" value="1"/>
</dbReference>
<dbReference type="GO" id="GO:0015074">
    <property type="term" value="P:DNA integration"/>
    <property type="evidence" value="ECO:0007669"/>
    <property type="project" value="UniProtKB-KW"/>
</dbReference>
<proteinExistence type="predicted"/>
<evidence type="ECO:0000256" key="9">
    <source>
        <dbReference type="ARBA" id="ARBA00022842"/>
    </source>
</evidence>
<dbReference type="GO" id="GO:0003723">
    <property type="term" value="F:RNA binding"/>
    <property type="evidence" value="ECO:0007669"/>
    <property type="project" value="UniProtKB-KW"/>
</dbReference>
<feature type="region of interest" description="Disordered" evidence="17">
    <location>
        <begin position="355"/>
        <end position="385"/>
    </location>
</feature>
<evidence type="ECO:0000259" key="21">
    <source>
        <dbReference type="PROSITE" id="PS50994"/>
    </source>
</evidence>
<dbReference type="InterPro" id="IPR012337">
    <property type="entry name" value="RNaseH-like_sf"/>
</dbReference>
<dbReference type="SUPFAM" id="SSF57756">
    <property type="entry name" value="Retrovirus zinc finger-like domains"/>
    <property type="match status" value="1"/>
</dbReference>
<evidence type="ECO:0000256" key="7">
    <source>
        <dbReference type="ARBA" id="ARBA00022759"/>
    </source>
</evidence>
<keyword evidence="12" id="KW-0695">RNA-directed DNA polymerase</keyword>
<dbReference type="FunFam" id="3.30.420.10:FF:000032">
    <property type="entry name" value="Retrovirus-related Pol polyprotein from transposon 297-like Protein"/>
    <property type="match status" value="1"/>
</dbReference>
<dbReference type="SMART" id="SM00513">
    <property type="entry name" value="SAP"/>
    <property type="match status" value="1"/>
</dbReference>
<dbReference type="InterPro" id="IPR041577">
    <property type="entry name" value="RT_RNaseH_2"/>
</dbReference>
<dbReference type="PANTHER" id="PTHR37984">
    <property type="entry name" value="PROTEIN CBG26694"/>
    <property type="match status" value="1"/>
</dbReference>
<dbReference type="PROSITE" id="PS50158">
    <property type="entry name" value="ZF_CCHC"/>
    <property type="match status" value="1"/>
</dbReference>
<evidence type="ECO:0000256" key="11">
    <source>
        <dbReference type="ARBA" id="ARBA00022908"/>
    </source>
</evidence>
<dbReference type="FunFam" id="1.10.340.70:FF:000001">
    <property type="entry name" value="Retrovirus-related Pol polyprotein from transposon gypsy-like Protein"/>
    <property type="match status" value="1"/>
</dbReference>
<keyword evidence="13" id="KW-0238">DNA-binding</keyword>
<dbReference type="FunFam" id="3.10.20.370:FF:000001">
    <property type="entry name" value="Retrovirus-related Pol polyprotein from transposon 17.6-like protein"/>
    <property type="match status" value="1"/>
</dbReference>
<dbReference type="Gene3D" id="3.30.420.10">
    <property type="entry name" value="Ribonuclease H-like superfamily/Ribonuclease H"/>
    <property type="match status" value="1"/>
</dbReference>
<dbReference type="InterPro" id="IPR036875">
    <property type="entry name" value="Znf_CCHC_sf"/>
</dbReference>
<dbReference type="PANTHER" id="PTHR37984:SF5">
    <property type="entry name" value="PROTEIN NYNRIN-LIKE"/>
    <property type="match status" value="1"/>
</dbReference>
<keyword evidence="14" id="KW-0511">Multifunctional enzyme</keyword>
<keyword evidence="23" id="KW-1185">Reference proteome</keyword>
<dbReference type="InterPro" id="IPR043128">
    <property type="entry name" value="Rev_trsase/Diguanyl_cyclase"/>
</dbReference>
<dbReference type="CDD" id="cd01647">
    <property type="entry name" value="RT_LTR"/>
    <property type="match status" value="1"/>
</dbReference>
<keyword evidence="16" id="KW-0175">Coiled coil</keyword>
<protein>
    <recommendedName>
        <fullName evidence="1">RNA-directed DNA polymerase</fullName>
        <ecNumber evidence="1">2.7.7.49</ecNumber>
    </recommendedName>
</protein>
<dbReference type="EMBL" id="JABXBU010000001">
    <property type="protein sequence ID" value="KAF8797272.1"/>
    <property type="molecule type" value="Genomic_DNA"/>
</dbReference>
<dbReference type="Pfam" id="PF02037">
    <property type="entry name" value="SAP"/>
    <property type="match status" value="1"/>
</dbReference>
<dbReference type="InterPro" id="IPR041588">
    <property type="entry name" value="Integrase_H2C2"/>
</dbReference>
<keyword evidence="5" id="KW-0540">Nuclease</keyword>
<sequence length="1527" mass="175445">MADLHRESLSKLTVAALKDELSARNLPTSGLRDDLIERLREALEREQSCGGISDNVGETNEQTNAKVSREFEGRLEEMEKKFEKLKQEMEFQVTEESRESYETPQEFGLAAANQSQNARYMPVVNRPCMKLLPYDGQTSWQVYKTQFAIVAEANGWDPITKARQLASSLRAEAADILRTIPDNEQLNFDALSSALELRFGEKCLKDYSRLQLKTRQQKPNETLQELATDIEKLSHLAFSDCPTEVRETLAVQYFVDGVRDVEIQKALRMAETKDLKSALVYAIKFEAAQQASRRDRHFIRGAEVKRDEDPLLKVMTQLLEEFRGMKQRSGEETGKFKRNNARCWKCGAEGHLQRQCQARQDQRPRSLSRNNTQEKLGSGGLAGRRLPENEKPHFEVLQISSSSENGLFIEANVNGFPCRMVVDTGANVTILRQDLAQQLGVKILRTPPCITLQTVKGDKIPIIGKMHITIKFGNVLYGHTVFVAEITDIFILARIEMLVRGAAEKSQNFRHGLTEFPDSENFPKGVLVASALVDLSKETVPVRVVNLIGNPKTIRKGDVLATCAPVTCIQLHPEIMSKKPSKELELNLLKPTELNEEQKSVAWMLIDEYEELFFCTSGDLGRTKLAQHRIETGNHSPIKQNPRRLPIAKTVEVKDLLRDMQERDVIEPSSSPWASPIVLARKKDGSTRFCVDYRRLNDVTKKDSYPLPRIDDTLDILSGNKWFSTLDLKSGYWQIEIHPEDREKTAFTTGGQGLWQFKVMPFGLCNAPATFERLMETVLNGLTPEACLVYLDDIIIVGKSFEEHLSNLRRVFEKLKEAKLKLNPSKCNLFRHEVNYLGHIISADGVRTDPQKVSAVKDWRRPKNVHELRSFLGLCTYYRRFVKGFSSIARPLHRLTENKQKFLWTDECEEAFNSLKAALTSSPILVYPDPEKQFILDTDASHESVGAVLSQEINGQEHVIAYWSKCLSKPERNYCVTRKELLAIVKAVENFHSYLYGRKFLLRTDHASLTWLLNFKNTEGQIARWIQKLEEYDFEIKHRKGSLHGNADALSRRPCSNACSYCTTVEKKYDMITPVIRQIKDSVSTQIDRWSDKEVREAQLTDPDIKPILELLESSSTRPSWQDISSYRPDSKRYWALWDSLHIRNGVLYRKWESEDGKTSKWQLVLPRSRIPEVLEQLHSSPTGGHFGILKTIQKVRERFFWSKVRDDVERWCKSCDACGARKGPKTRCRGKLRRYNVGAPFERIALDILGPLPRSNDGYKYILVVKDYFTKWPEAYPIADQEATTVAEVLLQNWISRYGTPLQMHSDQGRNFTSAVFKALCVLLKIDKTQTTLLHPQSDGMVERFNRTILNHLSIHVSMNQQDWDRKLPMFLLAYRSAVHETTGFTPSQMLFGRELRLPCDLLFGRPPDVPSSPEEYVHELQERLESVHEFARNRIDIATEKMKTRYDTRATGHEFHEGDKVWFWNPIRRKRLSPKLQTNWDGPYTVLKRLNDVVIRIQKSKNSRPRVVHCDRLAPYFCNSRDETS</sequence>
<evidence type="ECO:0000256" key="15">
    <source>
        <dbReference type="PROSITE-ProRule" id="PRU00047"/>
    </source>
</evidence>
<dbReference type="InterPro" id="IPR036397">
    <property type="entry name" value="RNaseH_sf"/>
</dbReference>